<proteinExistence type="predicted"/>
<reference evidence="1 2" key="1">
    <citation type="submission" date="2020-09" db="EMBL/GenBank/DDBJ databases">
        <title>Sinomicrobium weinanense sp. nov., a halophilic bacteria isolated from saline-alkali soil.</title>
        <authorList>
            <person name="Wu P."/>
            <person name="Ren H."/>
            <person name="Mei Y."/>
            <person name="Liang Y."/>
            <person name="Chen Z."/>
        </authorList>
    </citation>
    <scope>NUCLEOTIDE SEQUENCE [LARGE SCALE GENOMIC DNA]</scope>
    <source>
        <strain evidence="1 2">FJxs</strain>
    </source>
</reference>
<dbReference type="EMBL" id="JACVDC010000039">
    <property type="protein sequence ID" value="MBC9796882.1"/>
    <property type="molecule type" value="Genomic_DNA"/>
</dbReference>
<accession>A0A926Q2Q6</accession>
<evidence type="ECO:0000313" key="1">
    <source>
        <dbReference type="EMBL" id="MBC9796882.1"/>
    </source>
</evidence>
<name>A0A926Q2Q6_9FLAO</name>
<comment type="caution">
    <text evidence="1">The sequence shown here is derived from an EMBL/GenBank/DDBJ whole genome shotgun (WGS) entry which is preliminary data.</text>
</comment>
<dbReference type="Proteomes" id="UP000653730">
    <property type="component" value="Unassembled WGS sequence"/>
</dbReference>
<protein>
    <recommendedName>
        <fullName evidence="3">DUF2946 domain-containing protein</fullName>
    </recommendedName>
</protein>
<sequence>MKAFRVHIGFSLIFAVLFSILFQAFHIIDHATDNIPLPSEKQSMVTTSASKCPVCDFKFSVFHTPGILHFTPVETIEPVVYINFYTPASTTFRDKSLALRAPPYNA</sequence>
<dbReference type="RefSeq" id="WP_187966024.1">
    <property type="nucleotide sequence ID" value="NZ_JACVDC010000039.1"/>
</dbReference>
<dbReference type="AlphaFoldDB" id="A0A926Q2Q6"/>
<evidence type="ECO:0000313" key="2">
    <source>
        <dbReference type="Proteomes" id="UP000653730"/>
    </source>
</evidence>
<evidence type="ECO:0008006" key="3">
    <source>
        <dbReference type="Google" id="ProtNLM"/>
    </source>
</evidence>
<gene>
    <name evidence="1" type="ORF">IBL28_12955</name>
</gene>
<keyword evidence="2" id="KW-1185">Reference proteome</keyword>
<organism evidence="1 2">
    <name type="scientific">Sinomicrobium weinanense</name>
    <dbReference type="NCBI Taxonomy" id="2842200"/>
    <lineage>
        <taxon>Bacteria</taxon>
        <taxon>Pseudomonadati</taxon>
        <taxon>Bacteroidota</taxon>
        <taxon>Flavobacteriia</taxon>
        <taxon>Flavobacteriales</taxon>
        <taxon>Flavobacteriaceae</taxon>
        <taxon>Sinomicrobium</taxon>
    </lineage>
</organism>